<keyword evidence="5" id="KW-0539">Nucleus</keyword>
<dbReference type="InterPro" id="IPR050568">
    <property type="entry name" value="Transcr_DNA_Rep_Reg"/>
</dbReference>
<evidence type="ECO:0000256" key="6">
    <source>
        <dbReference type="ARBA" id="ARBA00025911"/>
    </source>
</evidence>
<accession>A0AAN9LA62</accession>
<dbReference type="GO" id="GO:0000978">
    <property type="term" value="F:RNA polymerase II cis-regulatory region sequence-specific DNA binding"/>
    <property type="evidence" value="ECO:0007669"/>
    <property type="project" value="TreeGrafter"/>
</dbReference>
<dbReference type="Gene3D" id="1.10.20.10">
    <property type="entry name" value="Histone, subunit A"/>
    <property type="match status" value="1"/>
</dbReference>
<dbReference type="InterPro" id="IPR003958">
    <property type="entry name" value="CBFA_NFYB_domain"/>
</dbReference>
<dbReference type="EMBL" id="JAYMYR010000011">
    <property type="protein sequence ID" value="KAK7332295.1"/>
    <property type="molecule type" value="Genomic_DNA"/>
</dbReference>
<dbReference type="PANTHER" id="PTHR10252">
    <property type="entry name" value="HISTONE-LIKE TRANSCRIPTION FACTOR CCAAT-RELATED"/>
    <property type="match status" value="1"/>
</dbReference>
<comment type="subcellular location">
    <subcellularLocation>
        <location evidence="1">Nucleus</location>
    </subcellularLocation>
</comment>
<comment type="function">
    <text evidence="8">Stimulates the transcription of various genes by recognizing and binding to a CCAAT motif in promoters.</text>
</comment>
<dbReference type="FunFam" id="1.10.20.10:FF:000062">
    <property type="entry name" value="Nuclear transcription factor Y subunit C"/>
    <property type="match status" value="1"/>
</dbReference>
<feature type="region of interest" description="Disordered" evidence="9">
    <location>
        <begin position="264"/>
        <end position="286"/>
    </location>
</feature>
<dbReference type="AlphaFoldDB" id="A0AAN9LA62"/>
<dbReference type="PANTHER" id="PTHR10252:SF8">
    <property type="entry name" value="NUCLEAR TRANSCRIPTION FACTOR Y SUBUNIT GAMMA"/>
    <property type="match status" value="1"/>
</dbReference>
<feature type="domain" description="Transcription factor CBF/NF-Y/archaeal histone" evidence="10">
    <location>
        <begin position="126"/>
        <end position="189"/>
    </location>
</feature>
<evidence type="ECO:0000256" key="2">
    <source>
        <dbReference type="ARBA" id="ARBA00023015"/>
    </source>
</evidence>
<dbReference type="GO" id="GO:0046982">
    <property type="term" value="F:protein heterodimerization activity"/>
    <property type="evidence" value="ECO:0007669"/>
    <property type="project" value="InterPro"/>
</dbReference>
<evidence type="ECO:0000256" key="3">
    <source>
        <dbReference type="ARBA" id="ARBA00023125"/>
    </source>
</evidence>
<evidence type="ECO:0000256" key="1">
    <source>
        <dbReference type="ARBA" id="ARBA00004123"/>
    </source>
</evidence>
<reference evidence="11 12" key="1">
    <citation type="submission" date="2024-01" db="EMBL/GenBank/DDBJ databases">
        <title>The genomes of 5 underutilized Papilionoideae crops provide insights into root nodulation and disease resistanc.</title>
        <authorList>
            <person name="Jiang F."/>
        </authorList>
    </citation>
    <scope>NUCLEOTIDE SEQUENCE [LARGE SCALE GENOMIC DNA]</scope>
    <source>
        <strain evidence="11">JINMINGXINNONG_FW02</strain>
        <tissue evidence="11">Leaves</tissue>
    </source>
</reference>
<keyword evidence="4" id="KW-0804">Transcription</keyword>
<sequence length="286" mass="31702">MMVIFLEFGCLSYECSKINLNSVTAASMDQNQNGQPGRGIGSAPAKEAHNKNQYQSNPVMSPTTNPPVQTVGPSIPSSYPLEPHRALQCMYRQQQQQEQLQEKVKSFWAQQLKQIEEGTDLRSRPSMPLSRIRKIMKSDADVKLVSAETPVLFAKACELFIMDLTMKAWANAENNNRGKIQKVDIASAIAGTDVFDFLDDIVPIPRDDTNTMMHQLLPGNAPPPTEHVPYSYMPPPQHVATPPFQSVASTTLHQVPHALLTYPLIPTSTVPPNQQNPSPDSDDRTN</sequence>
<evidence type="ECO:0000256" key="8">
    <source>
        <dbReference type="ARBA" id="ARBA00059992"/>
    </source>
</evidence>
<evidence type="ECO:0000313" key="12">
    <source>
        <dbReference type="Proteomes" id="UP001374584"/>
    </source>
</evidence>
<dbReference type="Proteomes" id="UP001374584">
    <property type="component" value="Unassembled WGS sequence"/>
</dbReference>
<evidence type="ECO:0000256" key="9">
    <source>
        <dbReference type="SAM" id="MobiDB-lite"/>
    </source>
</evidence>
<evidence type="ECO:0000256" key="7">
    <source>
        <dbReference type="ARBA" id="ARBA00038129"/>
    </source>
</evidence>
<proteinExistence type="inferred from homology"/>
<dbReference type="GO" id="GO:0005634">
    <property type="term" value="C:nucleus"/>
    <property type="evidence" value="ECO:0007669"/>
    <property type="project" value="UniProtKB-SubCell"/>
</dbReference>
<comment type="similarity">
    <text evidence="7">Belongs to the NFYC/HAP5 subunit family.</text>
</comment>
<keyword evidence="3" id="KW-0238">DNA-binding</keyword>
<feature type="compositionally biased region" description="Polar residues" evidence="9">
    <location>
        <begin position="266"/>
        <end position="279"/>
    </location>
</feature>
<dbReference type="GO" id="GO:0000981">
    <property type="term" value="F:DNA-binding transcription factor activity, RNA polymerase II-specific"/>
    <property type="evidence" value="ECO:0007669"/>
    <property type="project" value="TreeGrafter"/>
</dbReference>
<gene>
    <name evidence="11" type="ORF">VNO80_29045</name>
</gene>
<comment type="caution">
    <text evidence="11">The sequence shown here is derived from an EMBL/GenBank/DDBJ whole genome shotgun (WGS) entry which is preliminary data.</text>
</comment>
<organism evidence="11 12">
    <name type="scientific">Phaseolus coccineus</name>
    <name type="common">Scarlet runner bean</name>
    <name type="synonym">Phaseolus multiflorus</name>
    <dbReference type="NCBI Taxonomy" id="3886"/>
    <lineage>
        <taxon>Eukaryota</taxon>
        <taxon>Viridiplantae</taxon>
        <taxon>Streptophyta</taxon>
        <taxon>Embryophyta</taxon>
        <taxon>Tracheophyta</taxon>
        <taxon>Spermatophyta</taxon>
        <taxon>Magnoliopsida</taxon>
        <taxon>eudicotyledons</taxon>
        <taxon>Gunneridae</taxon>
        <taxon>Pentapetalae</taxon>
        <taxon>rosids</taxon>
        <taxon>fabids</taxon>
        <taxon>Fabales</taxon>
        <taxon>Fabaceae</taxon>
        <taxon>Papilionoideae</taxon>
        <taxon>50 kb inversion clade</taxon>
        <taxon>NPAAA clade</taxon>
        <taxon>indigoferoid/millettioid clade</taxon>
        <taxon>Phaseoleae</taxon>
        <taxon>Phaseolus</taxon>
    </lineage>
</organism>
<dbReference type="SUPFAM" id="SSF47113">
    <property type="entry name" value="Histone-fold"/>
    <property type="match status" value="1"/>
</dbReference>
<comment type="subunit">
    <text evidence="6">Heterotrimeric transcription factor composed of three components, NF-YA, NF-YB and NF-YC. NF-YB and NF-YC must interact and dimerize for NF-YA association and DNA binding.</text>
</comment>
<protein>
    <recommendedName>
        <fullName evidence="10">Transcription factor CBF/NF-Y/archaeal histone domain-containing protein</fullName>
    </recommendedName>
</protein>
<evidence type="ECO:0000256" key="4">
    <source>
        <dbReference type="ARBA" id="ARBA00023163"/>
    </source>
</evidence>
<dbReference type="Pfam" id="PF00808">
    <property type="entry name" value="CBFD_NFYB_HMF"/>
    <property type="match status" value="1"/>
</dbReference>
<evidence type="ECO:0000313" key="11">
    <source>
        <dbReference type="EMBL" id="KAK7332295.1"/>
    </source>
</evidence>
<evidence type="ECO:0000259" key="10">
    <source>
        <dbReference type="Pfam" id="PF00808"/>
    </source>
</evidence>
<keyword evidence="12" id="KW-1185">Reference proteome</keyword>
<name>A0AAN9LA62_PHACN</name>
<dbReference type="CDD" id="cd22908">
    <property type="entry name" value="HFD_NFYC-like"/>
    <property type="match status" value="1"/>
</dbReference>
<dbReference type="InterPro" id="IPR009072">
    <property type="entry name" value="Histone-fold"/>
</dbReference>
<keyword evidence="2" id="KW-0805">Transcription regulation</keyword>
<evidence type="ECO:0000256" key="5">
    <source>
        <dbReference type="ARBA" id="ARBA00023242"/>
    </source>
</evidence>
<feature type="region of interest" description="Disordered" evidence="9">
    <location>
        <begin position="29"/>
        <end position="69"/>
    </location>
</feature>
<feature type="compositionally biased region" description="Polar residues" evidence="9">
    <location>
        <begin position="51"/>
        <end position="69"/>
    </location>
</feature>